<dbReference type="Proteomes" id="UP000828048">
    <property type="component" value="Chromosome 10"/>
</dbReference>
<evidence type="ECO:0000313" key="2">
    <source>
        <dbReference type="Proteomes" id="UP000828048"/>
    </source>
</evidence>
<organism evidence="1 2">
    <name type="scientific">Vaccinium darrowii</name>
    <dbReference type="NCBI Taxonomy" id="229202"/>
    <lineage>
        <taxon>Eukaryota</taxon>
        <taxon>Viridiplantae</taxon>
        <taxon>Streptophyta</taxon>
        <taxon>Embryophyta</taxon>
        <taxon>Tracheophyta</taxon>
        <taxon>Spermatophyta</taxon>
        <taxon>Magnoliopsida</taxon>
        <taxon>eudicotyledons</taxon>
        <taxon>Gunneridae</taxon>
        <taxon>Pentapetalae</taxon>
        <taxon>asterids</taxon>
        <taxon>Ericales</taxon>
        <taxon>Ericaceae</taxon>
        <taxon>Vaccinioideae</taxon>
        <taxon>Vaccinieae</taxon>
        <taxon>Vaccinium</taxon>
    </lineage>
</organism>
<gene>
    <name evidence="1" type="ORF">Vadar_002035</name>
</gene>
<name>A0ACB7XEW7_9ERIC</name>
<accession>A0ACB7XEW7</accession>
<evidence type="ECO:0000313" key="1">
    <source>
        <dbReference type="EMBL" id="KAH7839271.1"/>
    </source>
</evidence>
<dbReference type="EMBL" id="CM037160">
    <property type="protein sequence ID" value="KAH7839271.1"/>
    <property type="molecule type" value="Genomic_DNA"/>
</dbReference>
<proteinExistence type="predicted"/>
<comment type="caution">
    <text evidence="1">The sequence shown here is derived from an EMBL/GenBank/DDBJ whole genome shotgun (WGS) entry which is preliminary data.</text>
</comment>
<protein>
    <submittedName>
        <fullName evidence="1">Uncharacterized protein</fullName>
    </submittedName>
</protein>
<sequence length="572" mass="62712">MATPSKAKVSLKLLIDPKAKRVLFAEAGKDFVDFLVNLLRLPIGTVVRLLKKRSMVGALGNLYGSIEKLSETCLEPNQTKQSLLNSKATTGHVNPLDLLDEIRNTVDKRFYVCNICDEDEGYHLYVSNDSEASCPVCKAKMSREVGYVSREGVREVELEFGGFVKPVTYMVTDDLVVTQLSTISGITMLNKFNVKEVGALEERVVDVGMPEAFNGLRTAVRAVKTRGYKISFDELVTMMKSEEVQLSKETSDLDSQNIVLVASHGTQNQNHRDMVSVQTSQQVSSGYGSVDSGNSQQNSGNTTQHYFPTNNPRNNNRGRGGRSKFHCDICGRNNHSTNYCYYRSNGPGFQQWQGYSNVSHPQFSGPQPQFSGPQSQYSGLQPQFSGLQPQFSGPLPQFSGSQFSGSFHPQMYGSQRFPVYQNIPPTYPNVHPQSPRFSVGFNSHGSVPQGLPMVHSSVINPSGSGSATHSGVQQNASPTTAFAGFTDSYNVPYMPHHYAPGVAMSLNASAPVPEYSSTTAFEAVEGNSALKDSSNKCVPRKHRGLIKDLRIFLLLVIDNARYYVEGSCGGLD</sequence>
<keyword evidence="2" id="KW-1185">Reference proteome</keyword>
<reference evidence="1 2" key="1">
    <citation type="journal article" date="2021" name="Hortic Res">
        <title>High-quality reference genome and annotation aids understanding of berry development for evergreen blueberry (Vaccinium darrowii).</title>
        <authorList>
            <person name="Yu J."/>
            <person name="Hulse-Kemp A.M."/>
            <person name="Babiker E."/>
            <person name="Staton M."/>
        </authorList>
    </citation>
    <scope>NUCLEOTIDE SEQUENCE [LARGE SCALE GENOMIC DNA]</scope>
    <source>
        <strain evidence="2">cv. NJ 8807/NJ 8810</strain>
        <tissue evidence="1">Young leaf</tissue>
    </source>
</reference>